<reference evidence="2 3" key="1">
    <citation type="submission" date="2020-08" db="EMBL/GenBank/DDBJ databases">
        <title>Sequencing the genomes of 1000 actinobacteria strains.</title>
        <authorList>
            <person name="Klenk H.-P."/>
        </authorList>
    </citation>
    <scope>NUCLEOTIDE SEQUENCE [LARGE SCALE GENOMIC DNA]</scope>
    <source>
        <strain evidence="2 3">DSM 45298</strain>
    </source>
</reference>
<organism evidence="2 3">
    <name type="scientific">Gordonia humi</name>
    <dbReference type="NCBI Taxonomy" id="686429"/>
    <lineage>
        <taxon>Bacteria</taxon>
        <taxon>Bacillati</taxon>
        <taxon>Actinomycetota</taxon>
        <taxon>Actinomycetes</taxon>
        <taxon>Mycobacteriales</taxon>
        <taxon>Gordoniaceae</taxon>
        <taxon>Gordonia</taxon>
    </lineage>
</organism>
<dbReference type="RefSeq" id="WP_183369471.1">
    <property type="nucleotide sequence ID" value="NZ_BAABHL010000128.1"/>
</dbReference>
<sequence length="165" mass="16724">MRESHLRRIAALGAGAAGLVVLTACGGGSDPAPSSSATPSTSVTSSPSTSSSSSSSSVPTSKPPKPSATSSVAAPPTYPSQGTTENIESPRNDKRSKFLAELKREGVTVSDDLAVSLGSSLCEIKASNGDQTAREYAKPVLQAEAGKAPSDAQVRKYVDAVDILC</sequence>
<evidence type="ECO:0008006" key="4">
    <source>
        <dbReference type="Google" id="ProtNLM"/>
    </source>
</evidence>
<dbReference type="Proteomes" id="UP000551501">
    <property type="component" value="Unassembled WGS sequence"/>
</dbReference>
<proteinExistence type="predicted"/>
<accession>A0A840EWT0</accession>
<dbReference type="PROSITE" id="PS51257">
    <property type="entry name" value="PROKAR_LIPOPROTEIN"/>
    <property type="match status" value="1"/>
</dbReference>
<comment type="caution">
    <text evidence="2">The sequence shown here is derived from an EMBL/GenBank/DDBJ whole genome shotgun (WGS) entry which is preliminary data.</text>
</comment>
<dbReference type="EMBL" id="JACIFP010000001">
    <property type="protein sequence ID" value="MBB4134276.1"/>
    <property type="molecule type" value="Genomic_DNA"/>
</dbReference>
<gene>
    <name evidence="2" type="ORF">BKA16_000828</name>
</gene>
<dbReference type="AlphaFoldDB" id="A0A840EWT0"/>
<evidence type="ECO:0000256" key="1">
    <source>
        <dbReference type="SAM" id="MobiDB-lite"/>
    </source>
</evidence>
<protein>
    <recommendedName>
        <fullName evidence="4">DUF732 domain-containing protein</fullName>
    </recommendedName>
</protein>
<feature type="region of interest" description="Disordered" evidence="1">
    <location>
        <begin position="23"/>
        <end position="97"/>
    </location>
</feature>
<feature type="compositionally biased region" description="Low complexity" evidence="1">
    <location>
        <begin position="31"/>
        <end position="60"/>
    </location>
</feature>
<name>A0A840EWT0_9ACTN</name>
<evidence type="ECO:0000313" key="3">
    <source>
        <dbReference type="Proteomes" id="UP000551501"/>
    </source>
</evidence>
<feature type="compositionally biased region" description="Basic and acidic residues" evidence="1">
    <location>
        <begin position="88"/>
        <end position="97"/>
    </location>
</feature>
<keyword evidence="3" id="KW-1185">Reference proteome</keyword>
<evidence type="ECO:0000313" key="2">
    <source>
        <dbReference type="EMBL" id="MBB4134276.1"/>
    </source>
</evidence>